<proteinExistence type="predicted"/>
<dbReference type="InterPro" id="IPR050855">
    <property type="entry name" value="NDM-1-like"/>
</dbReference>
<dbReference type="SUPFAM" id="SSF56281">
    <property type="entry name" value="Metallo-hydrolase/oxidoreductase"/>
    <property type="match status" value="1"/>
</dbReference>
<dbReference type="CDD" id="cd16282">
    <property type="entry name" value="metallo-hydrolase-like_MBL-fold"/>
    <property type="match status" value="1"/>
</dbReference>
<dbReference type="Proteomes" id="UP000308705">
    <property type="component" value="Unassembled WGS sequence"/>
</dbReference>
<keyword evidence="3" id="KW-1185">Reference proteome</keyword>
<feature type="domain" description="Metallo-beta-lactamase" evidence="1">
    <location>
        <begin position="19"/>
        <end position="194"/>
    </location>
</feature>
<dbReference type="Gene3D" id="3.60.15.10">
    <property type="entry name" value="Ribonuclease Z/Hydroxyacylglutathione hydrolase-like"/>
    <property type="match status" value="1"/>
</dbReference>
<comment type="caution">
    <text evidence="2">The sequence shown here is derived from an EMBL/GenBank/DDBJ whole genome shotgun (WGS) entry which is preliminary data.</text>
</comment>
<dbReference type="InterPro" id="IPR001279">
    <property type="entry name" value="Metallo-B-lactamas"/>
</dbReference>
<reference evidence="2 3" key="1">
    <citation type="submission" date="2019-04" db="EMBL/GenBank/DDBJ databases">
        <title>Herbidospora sp. NEAU-GS14.nov., a novel actinomycete isolated from soil.</title>
        <authorList>
            <person name="Han L."/>
        </authorList>
    </citation>
    <scope>NUCLEOTIDE SEQUENCE [LARGE SCALE GENOMIC DNA]</scope>
    <source>
        <strain evidence="2 3">NEAU-GS14</strain>
    </source>
</reference>
<evidence type="ECO:0000313" key="3">
    <source>
        <dbReference type="Proteomes" id="UP000308705"/>
    </source>
</evidence>
<dbReference type="InterPro" id="IPR036866">
    <property type="entry name" value="RibonucZ/Hydroxyglut_hydro"/>
</dbReference>
<dbReference type="Pfam" id="PF00753">
    <property type="entry name" value="Lactamase_B"/>
    <property type="match status" value="1"/>
</dbReference>
<dbReference type="PANTHER" id="PTHR42951:SF4">
    <property type="entry name" value="ACYL-COENZYME A THIOESTERASE MBLAC2"/>
    <property type="match status" value="1"/>
</dbReference>
<name>A0A4U3MHD2_9ACTN</name>
<protein>
    <submittedName>
        <fullName evidence="2">MBL fold metallo-hydrolase</fullName>
    </submittedName>
</protein>
<gene>
    <name evidence="2" type="ORF">FDA94_15925</name>
</gene>
<dbReference type="GO" id="GO:0016787">
    <property type="term" value="F:hydrolase activity"/>
    <property type="evidence" value="ECO:0007669"/>
    <property type="project" value="UniProtKB-KW"/>
</dbReference>
<evidence type="ECO:0000259" key="1">
    <source>
        <dbReference type="SMART" id="SM00849"/>
    </source>
</evidence>
<keyword evidence="2" id="KW-0378">Hydrolase</keyword>
<dbReference type="AlphaFoldDB" id="A0A4U3MHD2"/>
<dbReference type="SMART" id="SM00849">
    <property type="entry name" value="Lactamase_B"/>
    <property type="match status" value="1"/>
</dbReference>
<dbReference type="EMBL" id="SZQA01000013">
    <property type="protein sequence ID" value="TKK88039.1"/>
    <property type="molecule type" value="Genomic_DNA"/>
</dbReference>
<dbReference type="OrthoDB" id="2273115at2"/>
<organism evidence="2 3">
    <name type="scientific">Herbidospora galbida</name>
    <dbReference type="NCBI Taxonomy" id="2575442"/>
    <lineage>
        <taxon>Bacteria</taxon>
        <taxon>Bacillati</taxon>
        <taxon>Actinomycetota</taxon>
        <taxon>Actinomycetes</taxon>
        <taxon>Streptosporangiales</taxon>
        <taxon>Streptosporangiaceae</taxon>
        <taxon>Herbidospora</taxon>
    </lineage>
</organism>
<evidence type="ECO:0000313" key="2">
    <source>
        <dbReference type="EMBL" id="TKK88039.1"/>
    </source>
</evidence>
<accession>A0A4U3MHD2</accession>
<dbReference type="PANTHER" id="PTHR42951">
    <property type="entry name" value="METALLO-BETA-LACTAMASE DOMAIN-CONTAINING"/>
    <property type="match status" value="1"/>
</dbReference>
<sequence>MTMIEVADGVWIRRHPELDLTLGLVVGETGCLVVDTGIDEAFGQAWADAIREVTDLPWTVVLTHAHFDHAFGTAAFGTCFATEGCREALVDTAHKQVSEWSGEFPGIATAPVVLPLRAPFSVDLGGREVLLGHPGPGHTGHDLTVHVPDAGVLFAGDLVEHGAPPQFGDSYPGAWPMALEKMLEAAPKVIVPGHGDPVTPDFVERQRAEITEIVTLCERLNRGEIDIEAAVARSPYPRKTLEEALGRTIRRRPLRRPDGR</sequence>